<dbReference type="InterPro" id="IPR009325">
    <property type="entry name" value="DUF983"/>
</dbReference>
<keyword evidence="3" id="KW-1185">Reference proteome</keyword>
<sequence>MCPRCGVRTVFDAPAQVADKCTSCGLDFSELEGGGRFVGLLTMIIALGLIGIAWWIDSAFRPSLVLQMIVWLPVTVAVVIGSLRLFKIVFLYACYERRNGASEDFASNSEAIDDKES</sequence>
<comment type="caution">
    <text evidence="2">The sequence shown here is derived from an EMBL/GenBank/DDBJ whole genome shotgun (WGS) entry which is preliminary data.</text>
</comment>
<keyword evidence="1" id="KW-0812">Transmembrane</keyword>
<protein>
    <submittedName>
        <fullName evidence="2">DUF983 domain-containing protein</fullName>
    </submittedName>
</protein>
<name>A0A850HAK4_9SPHN</name>
<dbReference type="AlphaFoldDB" id="A0A850HAK4"/>
<keyword evidence="1" id="KW-1133">Transmembrane helix</keyword>
<evidence type="ECO:0000313" key="2">
    <source>
        <dbReference type="EMBL" id="NVE94520.1"/>
    </source>
</evidence>
<dbReference type="Pfam" id="PF06170">
    <property type="entry name" value="DUF983"/>
    <property type="match status" value="1"/>
</dbReference>
<feature type="transmembrane region" description="Helical" evidence="1">
    <location>
        <begin position="37"/>
        <end position="56"/>
    </location>
</feature>
<reference evidence="2 3" key="1">
    <citation type="submission" date="2020-06" db="EMBL/GenBank/DDBJ databases">
        <title>Altererythrobacter lutimaris sp. nov., a marine bacterium isolated from a tidal flat.</title>
        <authorList>
            <person name="Kim D."/>
            <person name="Yoo Y."/>
            <person name="Kim J.-J."/>
        </authorList>
    </citation>
    <scope>NUCLEOTIDE SEQUENCE [LARGE SCALE GENOMIC DNA]</scope>
    <source>
        <strain evidence="2 3">JGD-16</strain>
    </source>
</reference>
<evidence type="ECO:0000313" key="3">
    <source>
        <dbReference type="Proteomes" id="UP000546031"/>
    </source>
</evidence>
<dbReference type="Proteomes" id="UP000546031">
    <property type="component" value="Unassembled WGS sequence"/>
</dbReference>
<accession>A0A850HAK4</accession>
<keyword evidence="1" id="KW-0472">Membrane</keyword>
<evidence type="ECO:0000256" key="1">
    <source>
        <dbReference type="SAM" id="Phobius"/>
    </source>
</evidence>
<proteinExistence type="predicted"/>
<dbReference type="EMBL" id="JABWTA010000001">
    <property type="protein sequence ID" value="NVE94520.1"/>
    <property type="molecule type" value="Genomic_DNA"/>
</dbReference>
<gene>
    <name evidence="2" type="ORF">HUO12_06375</name>
</gene>
<feature type="transmembrane region" description="Helical" evidence="1">
    <location>
        <begin position="68"/>
        <end position="95"/>
    </location>
</feature>
<organism evidence="2 3">
    <name type="scientific">Altererythrobacter lutimaris</name>
    <dbReference type="NCBI Taxonomy" id="2743979"/>
    <lineage>
        <taxon>Bacteria</taxon>
        <taxon>Pseudomonadati</taxon>
        <taxon>Pseudomonadota</taxon>
        <taxon>Alphaproteobacteria</taxon>
        <taxon>Sphingomonadales</taxon>
        <taxon>Erythrobacteraceae</taxon>
        <taxon>Altererythrobacter</taxon>
    </lineage>
</organism>